<proteinExistence type="predicted"/>
<organism evidence="2 3">
    <name type="scientific">Phytophthora fragariae</name>
    <dbReference type="NCBI Taxonomy" id="53985"/>
    <lineage>
        <taxon>Eukaryota</taxon>
        <taxon>Sar</taxon>
        <taxon>Stramenopiles</taxon>
        <taxon>Oomycota</taxon>
        <taxon>Peronosporomycetes</taxon>
        <taxon>Peronosporales</taxon>
        <taxon>Peronosporaceae</taxon>
        <taxon>Phytophthora</taxon>
    </lineage>
</organism>
<dbReference type="AlphaFoldDB" id="A0A6G0P653"/>
<feature type="transmembrane region" description="Helical" evidence="1">
    <location>
        <begin position="202"/>
        <end position="221"/>
    </location>
</feature>
<keyword evidence="1" id="KW-0812">Transmembrane</keyword>
<name>A0A6G0P653_9STRA</name>
<dbReference type="EMBL" id="QXGC01000409">
    <property type="protein sequence ID" value="KAE9237060.1"/>
    <property type="molecule type" value="Genomic_DNA"/>
</dbReference>
<keyword evidence="1" id="KW-1133">Transmembrane helix</keyword>
<accession>A0A6G0P653</accession>
<keyword evidence="1" id="KW-0472">Membrane</keyword>
<evidence type="ECO:0000256" key="1">
    <source>
        <dbReference type="SAM" id="Phobius"/>
    </source>
</evidence>
<feature type="transmembrane region" description="Helical" evidence="1">
    <location>
        <begin position="248"/>
        <end position="265"/>
    </location>
</feature>
<sequence length="279" mass="31766">MRKNVLVAATKHDPAISIGSHRPRPEVATSKFRQPLVIVFVLLSTASLDRQDLQLLCRLERLPGNSSDDPTRIYLWSSARSAISETRKLTSLRLTSISSSFSRLASSRRLAAIQPMTKSTAAPKRRQDDPIPTDVFKHSNILRETLGVLYTAECLVLMAYVEAFIPLFYCTYMLYMVQLPNAEYHTELRNVNRQNVAYTTRVVFLFGLLQVASFVLLVLLVRRNCGIQIWYNLAFVLETQMALVQGKLMVWMLVTLACRVVHFGADYSFRFVWISGQVQ</sequence>
<protein>
    <submittedName>
        <fullName evidence="2">Uncharacterized protein</fullName>
    </submittedName>
</protein>
<reference evidence="2 3" key="1">
    <citation type="submission" date="2018-09" db="EMBL/GenBank/DDBJ databases">
        <title>Genomic investigation of the strawberry pathogen Phytophthora fragariae indicates pathogenicity is determined by transcriptional variation in three key races.</title>
        <authorList>
            <person name="Adams T.M."/>
            <person name="Armitage A.D."/>
            <person name="Sobczyk M.K."/>
            <person name="Bates H.J."/>
            <person name="Dunwell J.M."/>
            <person name="Nellist C.F."/>
            <person name="Harrison R.J."/>
        </authorList>
    </citation>
    <scope>NUCLEOTIDE SEQUENCE [LARGE SCALE GENOMIC DNA]</scope>
    <source>
        <strain evidence="2 3">BC-23</strain>
    </source>
</reference>
<evidence type="ECO:0000313" key="2">
    <source>
        <dbReference type="EMBL" id="KAE9237060.1"/>
    </source>
</evidence>
<gene>
    <name evidence="2" type="ORF">PF004_g8669</name>
</gene>
<feature type="transmembrane region" description="Helical" evidence="1">
    <location>
        <begin position="147"/>
        <end position="169"/>
    </location>
</feature>
<comment type="caution">
    <text evidence="2">The sequence shown here is derived from an EMBL/GenBank/DDBJ whole genome shotgun (WGS) entry which is preliminary data.</text>
</comment>
<evidence type="ECO:0000313" key="3">
    <source>
        <dbReference type="Proteomes" id="UP000476176"/>
    </source>
</evidence>
<dbReference type="Proteomes" id="UP000476176">
    <property type="component" value="Unassembled WGS sequence"/>
</dbReference>